<dbReference type="InterPro" id="IPR008906">
    <property type="entry name" value="HATC_C_dom"/>
</dbReference>
<dbReference type="HOGENOM" id="CLU_009123_4_6_1"/>
<evidence type="ECO:0000313" key="3">
    <source>
        <dbReference type="Proteomes" id="UP000022910"/>
    </source>
</evidence>
<dbReference type="OrthoDB" id="2392652at2759"/>
<dbReference type="Proteomes" id="UP000022910">
    <property type="component" value="Unassembled WGS sequence"/>
</dbReference>
<dbReference type="EMBL" id="JEMT01016745">
    <property type="protein sequence ID" value="EXX70016.1"/>
    <property type="molecule type" value="Genomic_DNA"/>
</dbReference>
<dbReference type="GO" id="GO:0046983">
    <property type="term" value="F:protein dimerization activity"/>
    <property type="evidence" value="ECO:0007669"/>
    <property type="project" value="InterPro"/>
</dbReference>
<dbReference type="SUPFAM" id="SSF53098">
    <property type="entry name" value="Ribonuclease H-like"/>
    <property type="match status" value="1"/>
</dbReference>
<accession>A0A015LBW4</accession>
<dbReference type="PANTHER" id="PTHR23272:SF21">
    <property type="entry name" value="BED ZINC FINGER AND HAT DIMERIZATION DOMAIN-CONTAINING PROTEIN"/>
    <property type="match status" value="1"/>
</dbReference>
<proteinExistence type="predicted"/>
<reference evidence="2 3" key="1">
    <citation type="submission" date="2014-02" db="EMBL/GenBank/DDBJ databases">
        <title>Single nucleus genome sequencing reveals high similarity among nuclei of an endomycorrhizal fungus.</title>
        <authorList>
            <person name="Lin K."/>
            <person name="Geurts R."/>
            <person name="Zhang Z."/>
            <person name="Limpens E."/>
            <person name="Saunders D.G."/>
            <person name="Mu D."/>
            <person name="Pang E."/>
            <person name="Cao H."/>
            <person name="Cha H."/>
            <person name="Lin T."/>
            <person name="Zhou Q."/>
            <person name="Shang Y."/>
            <person name="Li Y."/>
            <person name="Ivanov S."/>
            <person name="Sharma T."/>
            <person name="Velzen R.V."/>
            <person name="Ruijter N.D."/>
            <person name="Aanen D.K."/>
            <person name="Win J."/>
            <person name="Kamoun S."/>
            <person name="Bisseling T."/>
            <person name="Huang S."/>
        </authorList>
    </citation>
    <scope>NUCLEOTIDE SEQUENCE [LARGE SCALE GENOMIC DNA]</scope>
    <source>
        <strain evidence="3">DAOM197198w</strain>
    </source>
</reference>
<evidence type="ECO:0000313" key="2">
    <source>
        <dbReference type="EMBL" id="EXX70016.1"/>
    </source>
</evidence>
<comment type="caution">
    <text evidence="2">The sequence shown here is derived from an EMBL/GenBank/DDBJ whole genome shotgun (WGS) entry which is preliminary data.</text>
</comment>
<feature type="domain" description="HAT C-terminal dimerisation" evidence="1">
    <location>
        <begin position="202"/>
        <end position="282"/>
    </location>
</feature>
<keyword evidence="3" id="KW-1185">Reference proteome</keyword>
<dbReference type="STRING" id="1432141.A0A015LBW4"/>
<dbReference type="Pfam" id="PF05699">
    <property type="entry name" value="Dimer_Tnp_hAT"/>
    <property type="match status" value="1"/>
</dbReference>
<dbReference type="OMA" id="MIERAFC"/>
<organism evidence="2 3">
    <name type="scientific">Rhizophagus irregularis (strain DAOM 197198w)</name>
    <name type="common">Glomus intraradices</name>
    <dbReference type="NCBI Taxonomy" id="1432141"/>
    <lineage>
        <taxon>Eukaryota</taxon>
        <taxon>Fungi</taxon>
        <taxon>Fungi incertae sedis</taxon>
        <taxon>Mucoromycota</taxon>
        <taxon>Glomeromycotina</taxon>
        <taxon>Glomeromycetes</taxon>
        <taxon>Glomerales</taxon>
        <taxon>Glomeraceae</taxon>
        <taxon>Rhizophagus</taxon>
    </lineage>
</organism>
<dbReference type="InterPro" id="IPR012337">
    <property type="entry name" value="RNaseH-like_sf"/>
</dbReference>
<evidence type="ECO:0000259" key="1">
    <source>
        <dbReference type="Pfam" id="PF05699"/>
    </source>
</evidence>
<name>A0A015LBW4_RHIIW</name>
<dbReference type="AlphaFoldDB" id="A0A015LBW4"/>
<dbReference type="PANTHER" id="PTHR23272">
    <property type="entry name" value="BED FINGER-RELATED"/>
    <property type="match status" value="1"/>
</dbReference>
<gene>
    <name evidence="2" type="ORF">RirG_091230</name>
</gene>
<sequence length="288" mass="33975">MKPLELIPDIRTRWNSTFYMIERAFCLREPLYNLAAADKELSLYLLNSIEWNKLKKRQSLLECFQKATIEISSEKSPTLGQTVPIYNYLIDNIEDFLEEATRSDDIINAANNAKNKLQQYYPSSDGLVYVIATIIDLRHKLQYYIDNEFEVGYIDTYKKQIKELWLTEYKPKNNENDNQNNNNQSSLAAYMFKKRKTSFTNELEAYLSEPPENFNMDVLAFWKVHENKFPNLFKMARDFLAIPGTSVPVERVFSGVMDLITQRRCSLNPEMIRKLMYLKAWLKYKNTN</sequence>
<protein>
    <recommendedName>
        <fullName evidence="1">HAT C-terminal dimerisation domain-containing protein</fullName>
    </recommendedName>
</protein>